<dbReference type="NCBIfam" id="TIGR04131">
    <property type="entry name" value="Bac_Flav_CTERM"/>
    <property type="match status" value="1"/>
</dbReference>
<accession>A0A1H3VII7</accession>
<gene>
    <name evidence="1" type="ORF">SAMN04487990_101150</name>
</gene>
<keyword evidence="2" id="KW-1185">Reference proteome</keyword>
<sequence length="611" mass="67755">MLRTVYLILILLGVNTVLYSQEISLFEQFNGRYDYTAIGNTLNPAENNLDHSFCEPLASSQADLNLDTNCTIIAAYLYWAGSGSGDLEVNFNDTPIVADYTYTTNYSDATYGTLTYFACMANVTDLILSSGNGSYTLSDLDITNILLSIPGYCENRTNFAGWSLYIVYENPALPLNQVNLFQGLEIINRNVQEKIIVLENVNVLDNDDAKIGFLAWEGDNALNYGESLSINGNIISNPPLNAADNAFNGTNSFTNSTTFYNGDLDVYNIENNIAIGDTSVDIKLTTGGYDSNGFFQADLILLNNIITVLNSQLPDATITIDAYYTTCGTRDLEIDFTVHNLNSTDILPTNTPIAFYANNALIGVTATLEPIAIGASESNTVTFQIQNSIPDNFNLTVIVDDNGTGTGSVIEIIETNNTAIQDISLIPLPEVIPLDPLTNCDLTNNTAIFDLTEIESQIDGSYSNLYYFLSIADLQTHFNPINLTNYYQSLTTPQTIYLKAETSSCYAIYTFELLTENCPPFIPEGFSPNNDGINDHFNITGLYTIFEKHKLLIYNRWGTLIFEGNNDLKWYGIANRGINDGHRVPTGTYFYVLHLNDDKYKPMTGWVYLNY</sequence>
<dbReference type="OrthoDB" id="1140688at2"/>
<evidence type="ECO:0000313" key="1">
    <source>
        <dbReference type="EMBL" id="SDZ73978.1"/>
    </source>
</evidence>
<name>A0A1H3VII7_BIZPA</name>
<dbReference type="STRING" id="283786.SAMN04487990_101150"/>
<dbReference type="RefSeq" id="WP_092131159.1">
    <property type="nucleotide sequence ID" value="NZ_FNQK01000001.1"/>
</dbReference>
<dbReference type="Pfam" id="PF13585">
    <property type="entry name" value="CHU_C"/>
    <property type="match status" value="1"/>
</dbReference>
<dbReference type="InterPro" id="IPR013783">
    <property type="entry name" value="Ig-like_fold"/>
</dbReference>
<dbReference type="Gene3D" id="2.60.40.10">
    <property type="entry name" value="Immunoglobulins"/>
    <property type="match status" value="1"/>
</dbReference>
<organism evidence="1 2">
    <name type="scientific">Bizionia paragorgiae</name>
    <dbReference type="NCBI Taxonomy" id="283786"/>
    <lineage>
        <taxon>Bacteria</taxon>
        <taxon>Pseudomonadati</taxon>
        <taxon>Bacteroidota</taxon>
        <taxon>Flavobacteriia</taxon>
        <taxon>Flavobacteriales</taxon>
        <taxon>Flavobacteriaceae</taxon>
        <taxon>Bizionia</taxon>
    </lineage>
</organism>
<dbReference type="Proteomes" id="UP000198846">
    <property type="component" value="Unassembled WGS sequence"/>
</dbReference>
<protein>
    <submittedName>
        <fullName evidence="1">Gliding motility-associated C-terminal domain-containing protein</fullName>
    </submittedName>
</protein>
<dbReference type="AlphaFoldDB" id="A0A1H3VII7"/>
<reference evidence="2" key="1">
    <citation type="submission" date="2016-10" db="EMBL/GenBank/DDBJ databases">
        <authorList>
            <person name="Varghese N."/>
            <person name="Submissions S."/>
        </authorList>
    </citation>
    <scope>NUCLEOTIDE SEQUENCE [LARGE SCALE GENOMIC DNA]</scope>
    <source>
        <strain evidence="2">DSM 23842</strain>
    </source>
</reference>
<evidence type="ECO:0000313" key="2">
    <source>
        <dbReference type="Proteomes" id="UP000198846"/>
    </source>
</evidence>
<dbReference type="InterPro" id="IPR026341">
    <property type="entry name" value="T9SS_type_B"/>
</dbReference>
<proteinExistence type="predicted"/>
<dbReference type="EMBL" id="FNQK01000001">
    <property type="protein sequence ID" value="SDZ73978.1"/>
    <property type="molecule type" value="Genomic_DNA"/>
</dbReference>